<dbReference type="EMBL" id="JBHSLV010000009">
    <property type="protein sequence ID" value="MFC5392323.1"/>
    <property type="molecule type" value="Genomic_DNA"/>
</dbReference>
<dbReference type="RefSeq" id="WP_377007063.1">
    <property type="nucleotide sequence ID" value="NZ_JBHSLV010000009.1"/>
</dbReference>
<accession>A0ABW0H7M3</accession>
<keyword evidence="1" id="KW-0812">Transmembrane</keyword>
<dbReference type="Proteomes" id="UP001596104">
    <property type="component" value="Unassembled WGS sequence"/>
</dbReference>
<feature type="transmembrane region" description="Helical" evidence="1">
    <location>
        <begin position="38"/>
        <end position="57"/>
    </location>
</feature>
<feature type="transmembrane region" description="Helical" evidence="1">
    <location>
        <begin position="6"/>
        <end position="26"/>
    </location>
</feature>
<evidence type="ECO:0000313" key="3">
    <source>
        <dbReference type="Proteomes" id="UP001596104"/>
    </source>
</evidence>
<reference evidence="3" key="1">
    <citation type="journal article" date="2019" name="Int. J. Syst. Evol. Microbiol.">
        <title>The Global Catalogue of Microorganisms (GCM) 10K type strain sequencing project: providing services to taxonomists for standard genome sequencing and annotation.</title>
        <authorList>
            <consortium name="The Broad Institute Genomics Platform"/>
            <consortium name="The Broad Institute Genome Sequencing Center for Infectious Disease"/>
            <person name="Wu L."/>
            <person name="Ma J."/>
        </authorList>
    </citation>
    <scope>NUCLEOTIDE SEQUENCE [LARGE SCALE GENOMIC DNA]</scope>
    <source>
        <strain evidence="3">CGMCC 1.16326</strain>
    </source>
</reference>
<keyword evidence="1" id="KW-0472">Membrane</keyword>
<evidence type="ECO:0000256" key="1">
    <source>
        <dbReference type="SAM" id="Phobius"/>
    </source>
</evidence>
<organism evidence="2 3">
    <name type="scientific">Bosea vestrisii</name>
    <dbReference type="NCBI Taxonomy" id="151416"/>
    <lineage>
        <taxon>Bacteria</taxon>
        <taxon>Pseudomonadati</taxon>
        <taxon>Pseudomonadota</taxon>
        <taxon>Alphaproteobacteria</taxon>
        <taxon>Hyphomicrobiales</taxon>
        <taxon>Boseaceae</taxon>
        <taxon>Bosea</taxon>
    </lineage>
</organism>
<evidence type="ECO:0000313" key="2">
    <source>
        <dbReference type="EMBL" id="MFC5392323.1"/>
    </source>
</evidence>
<protein>
    <submittedName>
        <fullName evidence="2">Uncharacterized protein</fullName>
    </submittedName>
</protein>
<gene>
    <name evidence="2" type="ORF">ACFPPC_06655</name>
</gene>
<sequence>MAASVLAPMIGMVIGAVAFGGCAWFWRGWLLAHVELEALLIGAAFAALLGGVAMFKASQVFGFAPG</sequence>
<comment type="caution">
    <text evidence="2">The sequence shown here is derived from an EMBL/GenBank/DDBJ whole genome shotgun (WGS) entry which is preliminary data.</text>
</comment>
<name>A0ABW0H7M3_9HYPH</name>
<proteinExistence type="predicted"/>
<keyword evidence="1" id="KW-1133">Transmembrane helix</keyword>
<keyword evidence="3" id="KW-1185">Reference proteome</keyword>